<accession>A0A1X1ZBG3</accession>
<dbReference type="AlphaFoldDB" id="A0A1X1ZBG3"/>
<name>A0A1X1ZBG3_MYCNO</name>
<proteinExistence type="predicted"/>
<protein>
    <submittedName>
        <fullName evidence="2">Uncharacterized protein</fullName>
    </submittedName>
</protein>
<dbReference type="EMBL" id="LQPI01000042">
    <property type="protein sequence ID" value="ORW20699.1"/>
    <property type="molecule type" value="Genomic_DNA"/>
</dbReference>
<evidence type="ECO:0000256" key="1">
    <source>
        <dbReference type="SAM" id="MobiDB-lite"/>
    </source>
</evidence>
<keyword evidence="3" id="KW-1185">Reference proteome</keyword>
<reference evidence="2 3" key="1">
    <citation type="submission" date="2016-01" db="EMBL/GenBank/DDBJ databases">
        <title>The new phylogeny of the genus Mycobacterium.</title>
        <authorList>
            <person name="Tarcisio F."/>
            <person name="Conor M."/>
            <person name="Antonella G."/>
            <person name="Elisabetta G."/>
            <person name="Giulia F.S."/>
            <person name="Sara T."/>
            <person name="Anna F."/>
            <person name="Clotilde B."/>
            <person name="Roberto B."/>
            <person name="Veronica D.S."/>
            <person name="Fabio R."/>
            <person name="Monica P."/>
            <person name="Olivier J."/>
            <person name="Enrico T."/>
            <person name="Nicola S."/>
        </authorList>
    </citation>
    <scope>NUCLEOTIDE SEQUENCE [LARGE SCALE GENOMIC DNA]</scope>
    <source>
        <strain evidence="2 3">DSM 44164</strain>
    </source>
</reference>
<comment type="caution">
    <text evidence="2">The sequence shown here is derived from an EMBL/GenBank/DDBJ whole genome shotgun (WGS) entry which is preliminary data.</text>
</comment>
<evidence type="ECO:0000313" key="2">
    <source>
        <dbReference type="EMBL" id="ORW20699.1"/>
    </source>
</evidence>
<feature type="region of interest" description="Disordered" evidence="1">
    <location>
        <begin position="44"/>
        <end position="94"/>
    </location>
</feature>
<organism evidence="2 3">
    <name type="scientific">Mycolicibacter nonchromogenicus</name>
    <name type="common">Mycobacterium nonchromogenicum</name>
    <dbReference type="NCBI Taxonomy" id="1782"/>
    <lineage>
        <taxon>Bacteria</taxon>
        <taxon>Bacillati</taxon>
        <taxon>Actinomycetota</taxon>
        <taxon>Actinomycetes</taxon>
        <taxon>Mycobacteriales</taxon>
        <taxon>Mycobacteriaceae</taxon>
        <taxon>Mycolicibacter</taxon>
    </lineage>
</organism>
<feature type="compositionally biased region" description="Low complexity" evidence="1">
    <location>
        <begin position="53"/>
        <end position="67"/>
    </location>
</feature>
<dbReference type="Proteomes" id="UP000193108">
    <property type="component" value="Unassembled WGS sequence"/>
</dbReference>
<sequence>MLEASMADQTAASSHRWITGLAGSAFRAVAIGATVAGLCYAPIASADPEPSTQQEPAENQQDEQQQQGFSPPRLDTPNNNSANNPANNDASKKGDLSDIHCWMYSTGPEWFPPGAMPRPGLPGEQVWPCYYVAGLTPH</sequence>
<feature type="compositionally biased region" description="Low complexity" evidence="1">
    <location>
        <begin position="77"/>
        <end position="89"/>
    </location>
</feature>
<evidence type="ECO:0000313" key="3">
    <source>
        <dbReference type="Proteomes" id="UP000193108"/>
    </source>
</evidence>
<gene>
    <name evidence="2" type="ORF">AWC18_11450</name>
</gene>